<accession>A0ACB0F133</accession>
<dbReference type="EMBL" id="OX596087">
    <property type="protein sequence ID" value="CAI9706630.1"/>
    <property type="molecule type" value="Genomic_DNA"/>
</dbReference>
<proteinExistence type="predicted"/>
<organism evidence="1 2">
    <name type="scientific">Rangifer tarandus platyrhynchus</name>
    <name type="common">Svalbard reindeer</name>
    <dbReference type="NCBI Taxonomy" id="3082113"/>
    <lineage>
        <taxon>Eukaryota</taxon>
        <taxon>Metazoa</taxon>
        <taxon>Chordata</taxon>
        <taxon>Craniata</taxon>
        <taxon>Vertebrata</taxon>
        <taxon>Euteleostomi</taxon>
        <taxon>Mammalia</taxon>
        <taxon>Eutheria</taxon>
        <taxon>Laurasiatheria</taxon>
        <taxon>Artiodactyla</taxon>
        <taxon>Ruminantia</taxon>
        <taxon>Pecora</taxon>
        <taxon>Cervidae</taxon>
        <taxon>Odocoileinae</taxon>
        <taxon>Rangifer</taxon>
    </lineage>
</organism>
<evidence type="ECO:0000313" key="2">
    <source>
        <dbReference type="Proteomes" id="UP001162501"/>
    </source>
</evidence>
<reference evidence="1" key="1">
    <citation type="submission" date="2023-05" db="EMBL/GenBank/DDBJ databases">
        <authorList>
            <consortium name="ELIXIR-Norway"/>
        </authorList>
    </citation>
    <scope>NUCLEOTIDE SEQUENCE</scope>
</reference>
<gene>
    <name evidence="1" type="ORF">MRATA1EN3_LOCUS17843</name>
</gene>
<sequence>MRASRVRAPRPECRSRTLNPGFVWRLLARGRQGRADQRVLTRNPRAVERKPGRQRNPCLGPRGDDSGFRPRAAPSRSSH</sequence>
<evidence type="ECO:0000313" key="1">
    <source>
        <dbReference type="EMBL" id="CAI9706630.1"/>
    </source>
</evidence>
<dbReference type="Proteomes" id="UP001162501">
    <property type="component" value="Chromosome 3"/>
</dbReference>
<protein>
    <submittedName>
        <fullName evidence="1">Uncharacterized protein</fullName>
    </submittedName>
</protein>
<name>A0ACB0F133_RANTA</name>